<accession>A0ABQ5NJL7</accession>
<keyword evidence="13" id="KW-0234">DNA repair</keyword>
<sequence>MQQTYIEIVNARENNLKNVSLQIPKNKITVFTGVSGSGKSSIVFDTIAQEAGRQLNETYSSFVRTFLPRYRRPEADAIHNLSTAIVVDQKRFGGNARSTLGTATDINSLLRLLFSRFATPSIGYGNAYSFNDPSGMCPQCEGIGRTITLNIATTLDMEKSLNEGAILLPGFGPGTWQWKAYAESGFFDNDKKLKDYTKEELHQLMYADSQKVMVSYQNTEINATYEGIAVKFMRQNVKTEKDTTKAAASKLEQFTTTCTCPTCDGTRYNPTVLSSKLLGYSIYDMTAMQLDDLIATLKKLEEPMAQQLIEGIIERLQSLCDIGLGYMTLTRETPTLSGGESQRVKMVKYLSSNLTGLLYIFDEPSTGLHPHDVYRLNDLLVKLRDKGNTVLVVEHDSDVIRIADHVIDVGPAAGAGGGQIMFSGSYEELLTSDTLTAKYLKNQATIKVNPRPATTFLESEKSTLHNLKNVSLRVPLGILTAVTGVAGSGKSTLVNEVFAKQFPDAIRIDQSAVQANSRSNPSTYTGIMNAIRKVFSDVNGVEAGLFSYNSTGGCETCGGTGTIELNLSFMDKAEVVCATCQGNRYKQEVLQYTYKEKNIVDVMEMTIAEAVTFFEAKDIQRKLTTLNTVGLSYLTLGQPLNTLSGGECQRLKLAKEMTTKGNIYILDEPTTGLHMSDVATILQMLNKLVEKGNTVLVIEHNLDVIRHSDWLIDIGPTGGIGGGEILYEGPPTGIASCERSITAQYLQSDIEK</sequence>
<keyword evidence="12" id="KW-0238">DNA-binding</keyword>
<protein>
    <recommendedName>
        <fullName evidence="15">UvrABC system protein A</fullName>
    </recommendedName>
    <alternativeName>
        <fullName evidence="16">Excinuclease ABC subunit A</fullName>
    </alternativeName>
</protein>
<dbReference type="Proteomes" id="UP001065593">
    <property type="component" value="Unassembled WGS sequence"/>
</dbReference>
<evidence type="ECO:0000256" key="3">
    <source>
        <dbReference type="ARBA" id="ARBA00022723"/>
    </source>
</evidence>
<keyword evidence="5" id="KW-0547">Nucleotide-binding</keyword>
<comment type="caution">
    <text evidence="18">The sequence shown here is derived from an EMBL/GenBank/DDBJ whole genome shotgun (WGS) entry which is preliminary data.</text>
</comment>
<evidence type="ECO:0000256" key="10">
    <source>
        <dbReference type="ARBA" id="ARBA00022840"/>
    </source>
</evidence>
<comment type="similarity">
    <text evidence="14">Belongs to the ABC transporter superfamily. UvrA family.</text>
</comment>
<dbReference type="InterPro" id="IPR027417">
    <property type="entry name" value="P-loop_NTPase"/>
</dbReference>
<feature type="domain" description="ABC transporter" evidence="17">
    <location>
        <begin position="1"/>
        <end position="442"/>
    </location>
</feature>
<keyword evidence="9" id="KW-0862">Zinc</keyword>
<evidence type="ECO:0000256" key="2">
    <source>
        <dbReference type="ARBA" id="ARBA00022490"/>
    </source>
</evidence>
<dbReference type="CDD" id="cd03270">
    <property type="entry name" value="ABC_UvrA_I"/>
    <property type="match status" value="1"/>
</dbReference>
<evidence type="ECO:0000256" key="11">
    <source>
        <dbReference type="ARBA" id="ARBA00022881"/>
    </source>
</evidence>
<dbReference type="PANTHER" id="PTHR43152:SF3">
    <property type="entry name" value="UVRABC SYSTEM PROTEIN A"/>
    <property type="match status" value="1"/>
</dbReference>
<evidence type="ECO:0000256" key="1">
    <source>
        <dbReference type="ARBA" id="ARBA00004496"/>
    </source>
</evidence>
<feature type="domain" description="ABC transporter" evidence="17">
    <location>
        <begin position="440"/>
        <end position="747"/>
    </location>
</feature>
<evidence type="ECO:0000256" key="13">
    <source>
        <dbReference type="ARBA" id="ARBA00023204"/>
    </source>
</evidence>
<evidence type="ECO:0000259" key="17">
    <source>
        <dbReference type="PROSITE" id="PS50893"/>
    </source>
</evidence>
<evidence type="ECO:0000256" key="6">
    <source>
        <dbReference type="ARBA" id="ARBA00022763"/>
    </source>
</evidence>
<evidence type="ECO:0000256" key="9">
    <source>
        <dbReference type="ARBA" id="ARBA00022833"/>
    </source>
</evidence>
<keyword evidence="4" id="KW-0677">Repeat</keyword>
<dbReference type="RefSeq" id="WP_264988325.1">
    <property type="nucleotide sequence ID" value="NZ_BRZA01000002.1"/>
</dbReference>
<evidence type="ECO:0000256" key="15">
    <source>
        <dbReference type="ARBA" id="ARBA00039316"/>
    </source>
</evidence>
<gene>
    <name evidence="18" type="ORF">LYSBPC_16880</name>
</gene>
<dbReference type="InterPro" id="IPR017871">
    <property type="entry name" value="ABC_transporter-like_CS"/>
</dbReference>
<dbReference type="InterPro" id="IPR003439">
    <property type="entry name" value="ABC_transporter-like_ATP-bd"/>
</dbReference>
<evidence type="ECO:0000313" key="18">
    <source>
        <dbReference type="EMBL" id="GLC88561.1"/>
    </source>
</evidence>
<evidence type="ECO:0000256" key="12">
    <source>
        <dbReference type="ARBA" id="ARBA00023125"/>
    </source>
</evidence>
<keyword evidence="7" id="KW-0228">DNA excision</keyword>
<evidence type="ECO:0000256" key="16">
    <source>
        <dbReference type="ARBA" id="ARBA00042156"/>
    </source>
</evidence>
<dbReference type="EMBL" id="BRZA01000002">
    <property type="protein sequence ID" value="GLC88561.1"/>
    <property type="molecule type" value="Genomic_DNA"/>
</dbReference>
<dbReference type="Pfam" id="PF17755">
    <property type="entry name" value="UvrA_DNA-bind"/>
    <property type="match status" value="1"/>
</dbReference>
<reference evidence="18" key="1">
    <citation type="submission" date="2022-08" db="EMBL/GenBank/DDBJ databases">
        <title>Draft genome sequence of Lysinibacillus sp. strain KH24.</title>
        <authorList>
            <person name="Kanbe H."/>
            <person name="Itoh H."/>
        </authorList>
    </citation>
    <scope>NUCLEOTIDE SEQUENCE</scope>
    <source>
        <strain evidence="18">KH24</strain>
    </source>
</reference>
<dbReference type="SMART" id="SM00382">
    <property type="entry name" value="AAA"/>
    <property type="match status" value="2"/>
</dbReference>
<dbReference type="Gene3D" id="1.10.8.280">
    <property type="entry name" value="ABC transporter ATPase domain-like"/>
    <property type="match status" value="1"/>
</dbReference>
<dbReference type="PANTHER" id="PTHR43152">
    <property type="entry name" value="UVRABC SYSTEM PROTEIN A"/>
    <property type="match status" value="1"/>
</dbReference>
<dbReference type="PROSITE" id="PS00211">
    <property type="entry name" value="ABC_TRANSPORTER_1"/>
    <property type="match status" value="2"/>
</dbReference>
<dbReference type="Gene3D" id="3.40.50.300">
    <property type="entry name" value="P-loop containing nucleotide triphosphate hydrolases"/>
    <property type="match status" value="2"/>
</dbReference>
<proteinExistence type="inferred from homology"/>
<evidence type="ECO:0000256" key="14">
    <source>
        <dbReference type="ARBA" id="ARBA00038000"/>
    </source>
</evidence>
<keyword evidence="6" id="KW-0227">DNA damage</keyword>
<keyword evidence="8" id="KW-0863">Zinc-finger</keyword>
<keyword evidence="11" id="KW-0267">Excision nuclease</keyword>
<evidence type="ECO:0000256" key="8">
    <source>
        <dbReference type="ARBA" id="ARBA00022771"/>
    </source>
</evidence>
<dbReference type="Pfam" id="PF00005">
    <property type="entry name" value="ABC_tran"/>
    <property type="match status" value="1"/>
</dbReference>
<keyword evidence="10" id="KW-0067">ATP-binding</keyword>
<comment type="subcellular location">
    <subcellularLocation>
        <location evidence="1">Cytoplasm</location>
    </subcellularLocation>
</comment>
<evidence type="ECO:0000256" key="4">
    <source>
        <dbReference type="ARBA" id="ARBA00022737"/>
    </source>
</evidence>
<evidence type="ECO:0000256" key="7">
    <source>
        <dbReference type="ARBA" id="ARBA00022769"/>
    </source>
</evidence>
<dbReference type="InterPro" id="IPR041552">
    <property type="entry name" value="UvrA_DNA-bd"/>
</dbReference>
<dbReference type="PROSITE" id="PS50893">
    <property type="entry name" value="ABC_TRANSPORTER_2"/>
    <property type="match status" value="2"/>
</dbReference>
<name>A0ABQ5NJL7_9BACI</name>
<organism evidence="18 19">
    <name type="scientific">Lysinibacillus piscis</name>
    <dbReference type="NCBI Taxonomy" id="2518931"/>
    <lineage>
        <taxon>Bacteria</taxon>
        <taxon>Bacillati</taxon>
        <taxon>Bacillota</taxon>
        <taxon>Bacilli</taxon>
        <taxon>Bacillales</taxon>
        <taxon>Bacillaceae</taxon>
        <taxon>Lysinibacillus</taxon>
    </lineage>
</organism>
<keyword evidence="3" id="KW-0479">Metal-binding</keyword>
<dbReference type="InterPro" id="IPR003593">
    <property type="entry name" value="AAA+_ATPase"/>
</dbReference>
<keyword evidence="19" id="KW-1185">Reference proteome</keyword>
<evidence type="ECO:0000313" key="19">
    <source>
        <dbReference type="Proteomes" id="UP001065593"/>
    </source>
</evidence>
<dbReference type="Gene3D" id="1.20.1580.10">
    <property type="entry name" value="ABC transporter ATPase like domain"/>
    <property type="match status" value="2"/>
</dbReference>
<evidence type="ECO:0000256" key="5">
    <source>
        <dbReference type="ARBA" id="ARBA00022741"/>
    </source>
</evidence>
<dbReference type="SUPFAM" id="SSF52540">
    <property type="entry name" value="P-loop containing nucleoside triphosphate hydrolases"/>
    <property type="match status" value="2"/>
</dbReference>
<keyword evidence="2" id="KW-0963">Cytoplasm</keyword>